<dbReference type="SUPFAM" id="SSF47413">
    <property type="entry name" value="lambda repressor-like DNA-binding domains"/>
    <property type="match status" value="1"/>
</dbReference>
<evidence type="ECO:0000313" key="6">
    <source>
        <dbReference type="Proteomes" id="UP001180487"/>
    </source>
</evidence>
<dbReference type="PANTHER" id="PTHR30146">
    <property type="entry name" value="LACI-RELATED TRANSCRIPTIONAL REPRESSOR"/>
    <property type="match status" value="1"/>
</dbReference>
<evidence type="ECO:0000313" key="5">
    <source>
        <dbReference type="EMBL" id="MDR7376508.1"/>
    </source>
</evidence>
<feature type="domain" description="HTH lacI-type" evidence="4">
    <location>
        <begin position="7"/>
        <end position="57"/>
    </location>
</feature>
<dbReference type="InterPro" id="IPR025997">
    <property type="entry name" value="SBP_2_dom"/>
</dbReference>
<dbReference type="InterPro" id="IPR010982">
    <property type="entry name" value="Lambda_DNA-bd_dom_sf"/>
</dbReference>
<organism evidence="5 6">
    <name type="scientific">Rhodoferax ferrireducens</name>
    <dbReference type="NCBI Taxonomy" id="192843"/>
    <lineage>
        <taxon>Bacteria</taxon>
        <taxon>Pseudomonadati</taxon>
        <taxon>Pseudomonadota</taxon>
        <taxon>Betaproteobacteria</taxon>
        <taxon>Burkholderiales</taxon>
        <taxon>Comamonadaceae</taxon>
        <taxon>Rhodoferax</taxon>
    </lineage>
</organism>
<proteinExistence type="predicted"/>
<dbReference type="PANTHER" id="PTHR30146:SF152">
    <property type="entry name" value="TRANSCRIPTIONAL REGULATORY PROTEIN"/>
    <property type="match status" value="1"/>
</dbReference>
<keyword evidence="6" id="KW-1185">Reference proteome</keyword>
<dbReference type="CDD" id="cd01392">
    <property type="entry name" value="HTH_LacI"/>
    <property type="match status" value="1"/>
</dbReference>
<gene>
    <name evidence="5" type="ORF">J2X19_001166</name>
</gene>
<keyword evidence="3" id="KW-0804">Transcription</keyword>
<name>A0ABU2C5A3_9BURK</name>
<dbReference type="PROSITE" id="PS50932">
    <property type="entry name" value="HTH_LACI_2"/>
    <property type="match status" value="1"/>
</dbReference>
<dbReference type="RefSeq" id="WP_310371484.1">
    <property type="nucleotide sequence ID" value="NZ_JAVDXT010000001.1"/>
</dbReference>
<dbReference type="SUPFAM" id="SSF53822">
    <property type="entry name" value="Periplasmic binding protein-like I"/>
    <property type="match status" value="1"/>
</dbReference>
<dbReference type="Pfam" id="PF00356">
    <property type="entry name" value="LacI"/>
    <property type="match status" value="1"/>
</dbReference>
<dbReference type="Gene3D" id="1.10.260.40">
    <property type="entry name" value="lambda repressor-like DNA-binding domains"/>
    <property type="match status" value="1"/>
</dbReference>
<sequence>MAHPHLLKDIASQAGTSLATVDRVLNQRGGVRQHTVRRVEQALQELERQKSQVGLVGRKFLVDVVMQTPERFSKLVRGALEQAMPGLHPAIFRARYHLAEDLPVAQLVAMLDKIAQQGSHGVLLKAPDVPEVVQAVARLQRQGIPVVTLVTDVPGSARRAYVGMDNRAAGHTAAYLVAQWLGPATQAPAGVLISISSNHFRGEEEREIGFRQAIRDRYPHIAVHEVSEGLGLHEATVGLVRQRLRLCPEVQAVYSIGGANAAILEAFAQLQRPCRVFIAHDLDADNLPLLRAGRLQAVLHHDLQQDMRQACFQVMAAHGAAPAGLPLPTSSVQVVTPFNLPQHSL</sequence>
<accession>A0ABU2C5A3</accession>
<dbReference type="Pfam" id="PF13407">
    <property type="entry name" value="Peripla_BP_4"/>
    <property type="match status" value="1"/>
</dbReference>
<dbReference type="InterPro" id="IPR000843">
    <property type="entry name" value="HTH_LacI"/>
</dbReference>
<dbReference type="EMBL" id="JAVDXT010000001">
    <property type="protein sequence ID" value="MDR7376508.1"/>
    <property type="molecule type" value="Genomic_DNA"/>
</dbReference>
<dbReference type="InterPro" id="IPR028082">
    <property type="entry name" value="Peripla_BP_I"/>
</dbReference>
<dbReference type="Proteomes" id="UP001180487">
    <property type="component" value="Unassembled WGS sequence"/>
</dbReference>
<reference evidence="5 6" key="1">
    <citation type="submission" date="2023-07" db="EMBL/GenBank/DDBJ databases">
        <title>Sorghum-associated microbial communities from plants grown in Nebraska, USA.</title>
        <authorList>
            <person name="Schachtman D."/>
        </authorList>
    </citation>
    <scope>NUCLEOTIDE SEQUENCE [LARGE SCALE GENOMIC DNA]</scope>
    <source>
        <strain evidence="5 6">BE313</strain>
    </source>
</reference>
<dbReference type="CDD" id="cd06307">
    <property type="entry name" value="PBP1_sugar_binding"/>
    <property type="match status" value="1"/>
</dbReference>
<dbReference type="Gene3D" id="3.40.50.2300">
    <property type="match status" value="2"/>
</dbReference>
<keyword evidence="2" id="KW-0238">DNA-binding</keyword>
<dbReference type="SMART" id="SM00354">
    <property type="entry name" value="HTH_LACI"/>
    <property type="match status" value="1"/>
</dbReference>
<keyword evidence="1" id="KW-0805">Transcription regulation</keyword>
<protein>
    <submittedName>
        <fullName evidence="5">LacI family transcriptional regulator</fullName>
    </submittedName>
</protein>
<evidence type="ECO:0000259" key="4">
    <source>
        <dbReference type="PROSITE" id="PS50932"/>
    </source>
</evidence>
<comment type="caution">
    <text evidence="5">The sequence shown here is derived from an EMBL/GenBank/DDBJ whole genome shotgun (WGS) entry which is preliminary data.</text>
</comment>
<evidence type="ECO:0000256" key="3">
    <source>
        <dbReference type="ARBA" id="ARBA00023163"/>
    </source>
</evidence>
<evidence type="ECO:0000256" key="2">
    <source>
        <dbReference type="ARBA" id="ARBA00023125"/>
    </source>
</evidence>
<evidence type="ECO:0000256" key="1">
    <source>
        <dbReference type="ARBA" id="ARBA00023015"/>
    </source>
</evidence>